<gene>
    <name evidence="1" type="ORF">CEXT_249621</name>
</gene>
<evidence type="ECO:0000313" key="1">
    <source>
        <dbReference type="EMBL" id="GIY57232.1"/>
    </source>
</evidence>
<reference evidence="1 2" key="1">
    <citation type="submission" date="2021-06" db="EMBL/GenBank/DDBJ databases">
        <title>Caerostris extrusa draft genome.</title>
        <authorList>
            <person name="Kono N."/>
            <person name="Arakawa K."/>
        </authorList>
    </citation>
    <scope>NUCLEOTIDE SEQUENCE [LARGE SCALE GENOMIC DNA]</scope>
</reference>
<dbReference type="AlphaFoldDB" id="A0AAV4UH65"/>
<keyword evidence="2" id="KW-1185">Reference proteome</keyword>
<sequence length="93" mass="10919">MIHSGHPSIKSDCRYCGHLFTKRVDAVIRGLSAAQRLPLMEDGKLVHEIMQTFMCHAGYTVCWRCQAERLFAFGVSFNFFHWKRDEYNIEKCF</sequence>
<protein>
    <submittedName>
        <fullName evidence="1">Uncharacterized protein</fullName>
    </submittedName>
</protein>
<dbReference type="Proteomes" id="UP001054945">
    <property type="component" value="Unassembled WGS sequence"/>
</dbReference>
<comment type="caution">
    <text evidence="1">The sequence shown here is derived from an EMBL/GenBank/DDBJ whole genome shotgun (WGS) entry which is preliminary data.</text>
</comment>
<organism evidence="1 2">
    <name type="scientific">Caerostris extrusa</name>
    <name type="common">Bark spider</name>
    <name type="synonym">Caerostris bankana</name>
    <dbReference type="NCBI Taxonomy" id="172846"/>
    <lineage>
        <taxon>Eukaryota</taxon>
        <taxon>Metazoa</taxon>
        <taxon>Ecdysozoa</taxon>
        <taxon>Arthropoda</taxon>
        <taxon>Chelicerata</taxon>
        <taxon>Arachnida</taxon>
        <taxon>Araneae</taxon>
        <taxon>Araneomorphae</taxon>
        <taxon>Entelegynae</taxon>
        <taxon>Araneoidea</taxon>
        <taxon>Araneidae</taxon>
        <taxon>Caerostris</taxon>
    </lineage>
</organism>
<proteinExistence type="predicted"/>
<evidence type="ECO:0000313" key="2">
    <source>
        <dbReference type="Proteomes" id="UP001054945"/>
    </source>
</evidence>
<name>A0AAV4UH65_CAEEX</name>
<dbReference type="EMBL" id="BPLR01012870">
    <property type="protein sequence ID" value="GIY57232.1"/>
    <property type="molecule type" value="Genomic_DNA"/>
</dbReference>
<accession>A0AAV4UH65</accession>